<dbReference type="Proteomes" id="UP000737612">
    <property type="component" value="Unassembled WGS sequence"/>
</dbReference>
<evidence type="ECO:0000313" key="8">
    <source>
        <dbReference type="Proteomes" id="UP000737612"/>
    </source>
</evidence>
<evidence type="ECO:0000259" key="1">
    <source>
        <dbReference type="PROSITE" id="PS51502"/>
    </source>
</evidence>
<evidence type="ECO:0000313" key="3">
    <source>
        <dbReference type="EMBL" id="CUO98087.1"/>
    </source>
</evidence>
<dbReference type="PANTHER" id="PTHR37832">
    <property type="entry name" value="BLL2683 PROTEIN"/>
    <property type="match status" value="1"/>
</dbReference>
<dbReference type="EMBL" id="CZAL01000004">
    <property type="protein sequence ID" value="CUO98087.1"/>
    <property type="molecule type" value="Genomic_DNA"/>
</dbReference>
<evidence type="ECO:0000313" key="5">
    <source>
        <dbReference type="EMBL" id="NSE15260.1"/>
    </source>
</evidence>
<dbReference type="Proteomes" id="UP000768180">
    <property type="component" value="Unassembled WGS sequence"/>
</dbReference>
<evidence type="ECO:0000313" key="7">
    <source>
        <dbReference type="Proteomes" id="UP000095709"/>
    </source>
</evidence>
<evidence type="ECO:0000313" key="2">
    <source>
        <dbReference type="EMBL" id="CUO02373.1"/>
    </source>
</evidence>
<sequence length="100" mass="11248">MVHHIVMWKFKPEVEDAKKPELKKAMAENLKSLVGKVPGLLTVDFVEAPLASSTHDMALVTTLEKAEDVAVYAKHPEHVKVADTYVRPYTTERAALDYEE</sequence>
<reference evidence="4" key="4">
    <citation type="submission" date="2021-02" db="EMBL/GenBank/DDBJ databases">
        <title>Metagenome-assembled genomes from human diarrheal sample B26.</title>
        <authorList>
            <person name="Ateba T.P."/>
            <person name="Alayande K.A."/>
            <person name="Mwanza M."/>
        </authorList>
    </citation>
    <scope>NUCLEOTIDE SEQUENCE</scope>
    <source>
        <strain evidence="4">06WH</strain>
    </source>
</reference>
<dbReference type="STRING" id="1150298.ERS852406_01100"/>
<name>A0A174QZC4_9FIRM</name>
<dbReference type="InterPro" id="IPR013097">
    <property type="entry name" value="Dabb"/>
</dbReference>
<dbReference type="AlphaFoldDB" id="A0A174QZC4"/>
<reference evidence="5" key="3">
    <citation type="submission" date="2020-02" db="EMBL/GenBank/DDBJ databases">
        <authorList>
            <person name="Littmann E."/>
            <person name="Sorbara M."/>
        </authorList>
    </citation>
    <scope>NUCLEOTIDE SEQUENCE</scope>
    <source>
        <strain evidence="5">MSK.14.54</strain>
    </source>
</reference>
<feature type="domain" description="Stress-response A/B barrel" evidence="1">
    <location>
        <begin position="2"/>
        <end position="98"/>
    </location>
</feature>
<dbReference type="EMBL" id="JAFHBD010000067">
    <property type="protein sequence ID" value="MBN2954645.1"/>
    <property type="molecule type" value="Genomic_DNA"/>
</dbReference>
<evidence type="ECO:0000313" key="6">
    <source>
        <dbReference type="Proteomes" id="UP000095706"/>
    </source>
</evidence>
<dbReference type="PANTHER" id="PTHR37832:SF1">
    <property type="entry name" value="STRESS-RESPONSE A_B BARREL DOMAIN-CONTAINING PROTEIN"/>
    <property type="match status" value="1"/>
</dbReference>
<dbReference type="PROSITE" id="PS51502">
    <property type="entry name" value="S_R_A_B_BARREL"/>
    <property type="match status" value="1"/>
</dbReference>
<evidence type="ECO:0000313" key="4">
    <source>
        <dbReference type="EMBL" id="MBN2954645.1"/>
    </source>
</evidence>
<organism evidence="4 8">
    <name type="scientific">Fusicatenibacter saccharivorans</name>
    <dbReference type="NCBI Taxonomy" id="1150298"/>
    <lineage>
        <taxon>Bacteria</taxon>
        <taxon>Bacillati</taxon>
        <taxon>Bacillota</taxon>
        <taxon>Clostridia</taxon>
        <taxon>Lachnospirales</taxon>
        <taxon>Lachnospiraceae</taxon>
        <taxon>Fusicatenibacter</taxon>
    </lineage>
</organism>
<dbReference type="SUPFAM" id="SSF54909">
    <property type="entry name" value="Dimeric alpha+beta barrel"/>
    <property type="match status" value="1"/>
</dbReference>
<dbReference type="EMBL" id="CYYV01000005">
    <property type="protein sequence ID" value="CUO02373.1"/>
    <property type="molecule type" value="Genomic_DNA"/>
</dbReference>
<dbReference type="Proteomes" id="UP000095709">
    <property type="component" value="Unassembled WGS sequence"/>
</dbReference>
<dbReference type="GeneID" id="79855991"/>
<gene>
    <name evidence="2" type="ORF">ERS852406_01100</name>
    <name evidence="3" type="ORF">ERS852498_00954</name>
    <name evidence="5" type="ORF">G5B05_02250</name>
    <name evidence="4" type="ORF">JTJ23_13900</name>
</gene>
<protein>
    <submittedName>
        <fullName evidence="4">Dabb family protein</fullName>
    </submittedName>
    <submittedName>
        <fullName evidence="2">Stress responsive A/B Barrel Domain</fullName>
    </submittedName>
</protein>
<keyword evidence="9" id="KW-1185">Reference proteome</keyword>
<dbReference type="OrthoDB" id="9808130at2"/>
<evidence type="ECO:0000313" key="9">
    <source>
        <dbReference type="Proteomes" id="UP000768180"/>
    </source>
</evidence>
<reference evidence="6 7" key="1">
    <citation type="submission" date="2015-09" db="EMBL/GenBank/DDBJ databases">
        <authorList>
            <consortium name="Pathogen Informatics"/>
        </authorList>
    </citation>
    <scope>NUCLEOTIDE SEQUENCE [LARGE SCALE GENOMIC DNA]</scope>
    <source>
        <strain evidence="2 6">2789STDY5608849</strain>
        <strain evidence="3 7">2789STDY5834885</strain>
    </source>
</reference>
<dbReference type="RefSeq" id="WP_022462610.1">
    <property type="nucleotide sequence ID" value="NZ_CABJFB010000001.1"/>
</dbReference>
<proteinExistence type="predicted"/>
<dbReference type="Gene3D" id="3.30.70.100">
    <property type="match status" value="1"/>
</dbReference>
<reference evidence="5 9" key="2">
    <citation type="journal article" date="2020" name="Cell Host Microbe">
        <title>Functional and Genomic Variation between Human-Derived Isolates of Lachnospiraceae Reveals Inter- and Intra-Species Diversity.</title>
        <authorList>
            <person name="Sorbara M.T."/>
            <person name="Littmann E.R."/>
            <person name="Fontana E."/>
            <person name="Moody T.U."/>
            <person name="Kohout C.E."/>
            <person name="Gjonbalaj M."/>
            <person name="Eaton V."/>
            <person name="Seok R."/>
            <person name="Leiner I.M."/>
            <person name="Pamer E.G."/>
        </authorList>
    </citation>
    <scope>NUCLEOTIDE SEQUENCE [LARGE SCALE GENOMIC DNA]</scope>
    <source>
        <strain evidence="5 9">MSK.14.54</strain>
    </source>
</reference>
<dbReference type="InterPro" id="IPR011008">
    <property type="entry name" value="Dimeric_a/b-barrel"/>
</dbReference>
<dbReference type="EMBL" id="JAAITQ010000003">
    <property type="protein sequence ID" value="NSE15260.1"/>
    <property type="molecule type" value="Genomic_DNA"/>
</dbReference>
<dbReference type="Pfam" id="PF07876">
    <property type="entry name" value="Dabb"/>
    <property type="match status" value="1"/>
</dbReference>
<accession>A0A174QZC4</accession>
<dbReference type="SMART" id="SM00886">
    <property type="entry name" value="Dabb"/>
    <property type="match status" value="1"/>
</dbReference>
<dbReference type="Proteomes" id="UP000095706">
    <property type="component" value="Unassembled WGS sequence"/>
</dbReference>